<evidence type="ECO:0000256" key="5">
    <source>
        <dbReference type="SAM" id="MobiDB-lite"/>
    </source>
</evidence>
<keyword evidence="2 6" id="KW-0812">Transmembrane</keyword>
<evidence type="ECO:0000256" key="3">
    <source>
        <dbReference type="ARBA" id="ARBA00022989"/>
    </source>
</evidence>
<comment type="subcellular location">
    <subcellularLocation>
        <location evidence="1">Membrane</location>
        <topology evidence="1">Multi-pass membrane protein</topology>
    </subcellularLocation>
</comment>
<dbReference type="SUPFAM" id="SSF103473">
    <property type="entry name" value="MFS general substrate transporter"/>
    <property type="match status" value="1"/>
</dbReference>
<dbReference type="PROSITE" id="PS50850">
    <property type="entry name" value="MFS"/>
    <property type="match status" value="1"/>
</dbReference>
<dbReference type="AlphaFoldDB" id="A0A9W9W6F8"/>
<evidence type="ECO:0000259" key="7">
    <source>
        <dbReference type="PROSITE" id="PS50850"/>
    </source>
</evidence>
<feature type="transmembrane region" description="Helical" evidence="6">
    <location>
        <begin position="150"/>
        <end position="170"/>
    </location>
</feature>
<proteinExistence type="predicted"/>
<feature type="region of interest" description="Disordered" evidence="5">
    <location>
        <begin position="246"/>
        <end position="265"/>
    </location>
</feature>
<evidence type="ECO:0000313" key="9">
    <source>
        <dbReference type="Proteomes" id="UP001147747"/>
    </source>
</evidence>
<feature type="transmembrane region" description="Helical" evidence="6">
    <location>
        <begin position="86"/>
        <end position="108"/>
    </location>
</feature>
<accession>A0A9W9W6F8</accession>
<feature type="transmembrane region" description="Helical" evidence="6">
    <location>
        <begin position="417"/>
        <end position="444"/>
    </location>
</feature>
<reference evidence="8" key="2">
    <citation type="journal article" date="2023" name="IMA Fungus">
        <title>Comparative genomic study of the Penicillium genus elucidates a diverse pangenome and 15 lateral gene transfer events.</title>
        <authorList>
            <person name="Petersen C."/>
            <person name="Sorensen T."/>
            <person name="Nielsen M.R."/>
            <person name="Sondergaard T.E."/>
            <person name="Sorensen J.L."/>
            <person name="Fitzpatrick D.A."/>
            <person name="Frisvad J.C."/>
            <person name="Nielsen K.L."/>
        </authorList>
    </citation>
    <scope>NUCLEOTIDE SEQUENCE</scope>
    <source>
        <strain evidence="8">IBT 29677</strain>
    </source>
</reference>
<protein>
    <recommendedName>
        <fullName evidence="7">Major facilitator superfamily (MFS) profile domain-containing protein</fullName>
    </recommendedName>
</protein>
<dbReference type="OrthoDB" id="5215911at2759"/>
<dbReference type="GeneID" id="81367770"/>
<keyword evidence="3 6" id="KW-1133">Transmembrane helix</keyword>
<feature type="transmembrane region" description="Helical" evidence="6">
    <location>
        <begin position="392"/>
        <end position="411"/>
    </location>
</feature>
<feature type="transmembrane region" description="Helical" evidence="6">
    <location>
        <begin position="61"/>
        <end position="80"/>
    </location>
</feature>
<dbReference type="Gene3D" id="1.20.1250.20">
    <property type="entry name" value="MFS general substrate transporter like domains"/>
    <property type="match status" value="1"/>
</dbReference>
<keyword evidence="4 6" id="KW-0472">Membrane</keyword>
<evidence type="ECO:0000313" key="8">
    <source>
        <dbReference type="EMBL" id="KAJ5404282.1"/>
    </source>
</evidence>
<feature type="transmembrane region" description="Helical" evidence="6">
    <location>
        <begin position="456"/>
        <end position="474"/>
    </location>
</feature>
<dbReference type="InterPro" id="IPR011701">
    <property type="entry name" value="MFS"/>
</dbReference>
<name>A0A9W9W6F8_9EURO</name>
<dbReference type="InterPro" id="IPR036259">
    <property type="entry name" value="MFS_trans_sf"/>
</dbReference>
<dbReference type="Pfam" id="PF07690">
    <property type="entry name" value="MFS_1"/>
    <property type="match status" value="1"/>
</dbReference>
<feature type="domain" description="Major facilitator superfamily (MFS) profile" evidence="7">
    <location>
        <begin position="52"/>
        <end position="509"/>
    </location>
</feature>
<reference evidence="8" key="1">
    <citation type="submission" date="2022-12" db="EMBL/GenBank/DDBJ databases">
        <authorList>
            <person name="Petersen C."/>
        </authorList>
    </citation>
    <scope>NUCLEOTIDE SEQUENCE</scope>
    <source>
        <strain evidence="8">IBT 29677</strain>
    </source>
</reference>
<keyword evidence="9" id="KW-1185">Reference proteome</keyword>
<dbReference type="Proteomes" id="UP001147747">
    <property type="component" value="Unassembled WGS sequence"/>
</dbReference>
<dbReference type="PANTHER" id="PTHR23502:SF30">
    <property type="entry name" value="TRANSPORTER, PUTATIVE (AFU_ORTHOLOGUE AFUA_8G04702)-RELATED"/>
    <property type="match status" value="1"/>
</dbReference>
<evidence type="ECO:0000256" key="2">
    <source>
        <dbReference type="ARBA" id="ARBA00022692"/>
    </source>
</evidence>
<dbReference type="GO" id="GO:0022857">
    <property type="term" value="F:transmembrane transporter activity"/>
    <property type="evidence" value="ECO:0007669"/>
    <property type="project" value="InterPro"/>
</dbReference>
<evidence type="ECO:0000256" key="6">
    <source>
        <dbReference type="SAM" id="Phobius"/>
    </source>
</evidence>
<evidence type="ECO:0000256" key="1">
    <source>
        <dbReference type="ARBA" id="ARBA00004141"/>
    </source>
</evidence>
<feature type="transmembrane region" description="Helical" evidence="6">
    <location>
        <begin position="120"/>
        <end position="138"/>
    </location>
</feature>
<organism evidence="8 9">
    <name type="scientific">Penicillium cosmopolitanum</name>
    <dbReference type="NCBI Taxonomy" id="1131564"/>
    <lineage>
        <taxon>Eukaryota</taxon>
        <taxon>Fungi</taxon>
        <taxon>Dikarya</taxon>
        <taxon>Ascomycota</taxon>
        <taxon>Pezizomycotina</taxon>
        <taxon>Eurotiomycetes</taxon>
        <taxon>Eurotiomycetidae</taxon>
        <taxon>Eurotiales</taxon>
        <taxon>Aspergillaceae</taxon>
        <taxon>Penicillium</taxon>
    </lineage>
</organism>
<gene>
    <name evidence="8" type="ORF">N7509_004153</name>
</gene>
<dbReference type="InterPro" id="IPR020846">
    <property type="entry name" value="MFS_dom"/>
</dbReference>
<feature type="transmembrane region" description="Helical" evidence="6">
    <location>
        <begin position="182"/>
        <end position="203"/>
    </location>
</feature>
<feature type="transmembrane region" description="Helical" evidence="6">
    <location>
        <begin position="348"/>
        <end position="371"/>
    </location>
</feature>
<dbReference type="PANTHER" id="PTHR23502">
    <property type="entry name" value="MAJOR FACILITATOR SUPERFAMILY"/>
    <property type="match status" value="1"/>
</dbReference>
<feature type="transmembrane region" description="Helical" evidence="6">
    <location>
        <begin position="306"/>
        <end position="328"/>
    </location>
</feature>
<evidence type="ECO:0000256" key="4">
    <source>
        <dbReference type="ARBA" id="ARBA00023136"/>
    </source>
</evidence>
<dbReference type="RefSeq" id="XP_056491524.1">
    <property type="nucleotide sequence ID" value="XM_056628790.1"/>
</dbReference>
<dbReference type="GO" id="GO:0005886">
    <property type="term" value="C:plasma membrane"/>
    <property type="evidence" value="ECO:0007669"/>
    <property type="project" value="TreeGrafter"/>
</dbReference>
<comment type="caution">
    <text evidence="8">The sequence shown here is derived from an EMBL/GenBank/DDBJ whole genome shotgun (WGS) entry which is preliminary data.</text>
</comment>
<sequence>MDDPLPIPGTVQQVDVDHNLSLRHNKEQQDIVLIPRPSSHPDDPLNWSRCRKSLSSTCQMAWCFFAAALISGLSSSYLLISEDTGISVADLSTGNGLMYLFMGWGTLLTQNLAQDFGRRPVFLVGMLGASLIQIWSAYITSVGEWYANRILLGIFVSPQEALIELCIADIHFAHDRGFHMGIYNWTLWCGAFLSPIAGGFVAERFGWRWIQYILAIICLCFTVGTFFTFEETMFFRKTLARLSPRIPPNEKMGSESKEPESSSIPPAAAEEIYEVRTYIQKLKLWGFRDPSQPFNFFRSITLSFRLLCFPTIIFSGLLVGSILAWYNVLGGSLAEVLGGAPYNFSTEAIGLTYFASVIGVSIGCYFSGWLSDILAIRLARRRHGIKEPEDRLWMFLIPILAHPLGCLLYGVGASHHIPWIGVVIGIAFICVTLPMGSGLAITYIIDSQKELAGESIVTVILIRNTIGFAFAYAVNPMITNMGLQNTFILIAVLGVVFWSGCLLWIKIGKAARTSIAKPYWNLVERHGLAAH</sequence>
<feature type="transmembrane region" description="Helical" evidence="6">
    <location>
        <begin position="486"/>
        <end position="505"/>
    </location>
</feature>
<feature type="transmembrane region" description="Helical" evidence="6">
    <location>
        <begin position="209"/>
        <end position="229"/>
    </location>
</feature>
<dbReference type="EMBL" id="JAPZBU010000005">
    <property type="protein sequence ID" value="KAJ5404282.1"/>
    <property type="molecule type" value="Genomic_DNA"/>
</dbReference>